<dbReference type="PATRIC" id="fig|927704.6.peg.1860"/>
<protein>
    <submittedName>
        <fullName evidence="1">Uncharacterized protein</fullName>
    </submittedName>
</protein>
<dbReference type="EMBL" id="AP012292">
    <property type="protein sequence ID" value="BAL83504.1"/>
    <property type="molecule type" value="Genomic_DNA"/>
</dbReference>
<evidence type="ECO:0000313" key="1">
    <source>
        <dbReference type="EMBL" id="BAL83504.1"/>
    </source>
</evidence>
<dbReference type="KEGG" id="sri:SELR_17960"/>
<organism evidence="1 2">
    <name type="scientific">Selenomonas ruminantium subsp. lactilytica (strain NBRC 103574 / TAM6421)</name>
    <dbReference type="NCBI Taxonomy" id="927704"/>
    <lineage>
        <taxon>Bacteria</taxon>
        <taxon>Bacillati</taxon>
        <taxon>Bacillota</taxon>
        <taxon>Negativicutes</taxon>
        <taxon>Selenomonadales</taxon>
        <taxon>Selenomonadaceae</taxon>
        <taxon>Selenomonas</taxon>
    </lineage>
</organism>
<evidence type="ECO:0000313" key="2">
    <source>
        <dbReference type="Proteomes" id="UP000007887"/>
    </source>
</evidence>
<proteinExistence type="predicted"/>
<gene>
    <name evidence="1" type="ordered locus">SELR_17960</name>
</gene>
<dbReference type="RefSeq" id="WP_014424935.1">
    <property type="nucleotide sequence ID" value="NC_017068.1"/>
</dbReference>
<name>I0GRW7_SELRL</name>
<sequence>MSKKRKIIKIPINTAVQTYKGIRLMCIDRDDYHVKFAKRFTINGTNQNVWIPNKHLAPDGTLKQGENIDYVFMKSRRQCEIAGVNLREVWSWDIQNGDKDIWE</sequence>
<reference evidence="1 2" key="1">
    <citation type="submission" date="2011-10" db="EMBL/GenBank/DDBJ databases">
        <title>Whole genome sequence of Selenomonas ruminantium subsp. lactilytica TAM6421.</title>
        <authorList>
            <person name="Oguchi A."/>
            <person name="Ankai A."/>
            <person name="Kaneko J."/>
            <person name="Yamada-Narita S."/>
            <person name="Fukui S."/>
            <person name="Takahashi M."/>
            <person name="Onodera T."/>
            <person name="Kojima S."/>
            <person name="Fushimi T."/>
            <person name="Abe N."/>
            <person name="Kamio Y."/>
            <person name="Yamazaki S."/>
            <person name="Fujita N."/>
        </authorList>
    </citation>
    <scope>NUCLEOTIDE SEQUENCE [LARGE SCALE GENOMIC DNA]</scope>
    <source>
        <strain evidence="2">NBRC 103574 / TAM6421</strain>
    </source>
</reference>
<dbReference type="AlphaFoldDB" id="I0GRW7"/>
<dbReference type="HOGENOM" id="CLU_2261881_0_0_9"/>
<accession>I0GRW7</accession>
<dbReference type="Proteomes" id="UP000007887">
    <property type="component" value="Chromosome"/>
</dbReference>